<keyword evidence="2" id="KW-1185">Reference proteome</keyword>
<reference evidence="2" key="1">
    <citation type="journal article" date="2019" name="Int. J. Syst. Evol. Microbiol.">
        <title>The Global Catalogue of Microorganisms (GCM) 10K type strain sequencing project: providing services to taxonomists for standard genome sequencing and annotation.</title>
        <authorList>
            <consortium name="The Broad Institute Genomics Platform"/>
            <consortium name="The Broad Institute Genome Sequencing Center for Infectious Disease"/>
            <person name="Wu L."/>
            <person name="Ma J."/>
        </authorList>
    </citation>
    <scope>NUCLEOTIDE SEQUENCE [LARGE SCALE GENOMIC DNA]</scope>
    <source>
        <strain evidence="2">JCM 10425</strain>
    </source>
</reference>
<name>A0ABP3EMA0_9ACTN</name>
<protein>
    <submittedName>
        <fullName evidence="1">Uncharacterized protein</fullName>
    </submittedName>
</protein>
<dbReference type="Proteomes" id="UP001500967">
    <property type="component" value="Unassembled WGS sequence"/>
</dbReference>
<sequence>MALQFDPYVGPRNPGDPSSIEGAITSLVVIDPQPFNGGSGNHVVDPAKPFKLRVEWEVAGQLAPLFLDRGAPTWLVRTYAESIGPGQEIELARDTTVARRGAAAANPDPLRPNRELFAVELTVPANALSEDGPNSSGLYKLVATVFLDSQSVGSPGYDLTGYFEGPIIQVESQS</sequence>
<gene>
    <name evidence="1" type="ORF">GCM10009539_66110</name>
</gene>
<evidence type="ECO:0000313" key="1">
    <source>
        <dbReference type="EMBL" id="GAA0269736.1"/>
    </source>
</evidence>
<dbReference type="EMBL" id="BAAAGX010000028">
    <property type="protein sequence ID" value="GAA0269736.1"/>
    <property type="molecule type" value="Genomic_DNA"/>
</dbReference>
<proteinExistence type="predicted"/>
<comment type="caution">
    <text evidence="1">The sequence shown here is derived from an EMBL/GenBank/DDBJ whole genome shotgun (WGS) entry which is preliminary data.</text>
</comment>
<accession>A0ABP3EMA0</accession>
<organism evidence="1 2">
    <name type="scientific">Cryptosporangium japonicum</name>
    <dbReference type="NCBI Taxonomy" id="80872"/>
    <lineage>
        <taxon>Bacteria</taxon>
        <taxon>Bacillati</taxon>
        <taxon>Actinomycetota</taxon>
        <taxon>Actinomycetes</taxon>
        <taxon>Cryptosporangiales</taxon>
        <taxon>Cryptosporangiaceae</taxon>
        <taxon>Cryptosporangium</taxon>
    </lineage>
</organism>
<evidence type="ECO:0000313" key="2">
    <source>
        <dbReference type="Proteomes" id="UP001500967"/>
    </source>
</evidence>
<dbReference type="RefSeq" id="WP_344652855.1">
    <property type="nucleotide sequence ID" value="NZ_BAAAGX010000028.1"/>
</dbReference>